<sequence length="357" mass="40624">MVAVNFGSTDLFKPLKVGNIELKHRVSLAPLTRNRTTGGEYSNTILDLSREYYDQRSKREGTLIITEAVSVSTDHTENLPPFMSIPVYLKENRNSWKTIFDSIHANKSFVFLQLWWGILSKNPVEDVTSLSKDKLKEIVGYFVDAAETALKDGADGLEVHFANGYTSSGFLNPFINQRTDEYGGSIENRARFALEIIDTLGQKFGYEKIGLRISPFHRHDKEDIHTDTVATYAHLVGELESRRLKGKELAYIHAVEPRPTWIDDRAVDEALLHENIEFIPAIWNGVFIRAGNLVQDHEIAKTFVSSNPRTILAFGRYFISNPDLPDRLEKGLELTPYNRPTFYTQGPEGYIDYEAFK</sequence>
<keyword evidence="3" id="KW-0285">Flavoprotein</keyword>
<dbReference type="Gene3D" id="3.20.20.70">
    <property type="entry name" value="Aldolase class I"/>
    <property type="match status" value="1"/>
</dbReference>
<gene>
    <name evidence="5" type="ORF">WICMUC_003241</name>
</gene>
<dbReference type="Proteomes" id="UP000769528">
    <property type="component" value="Unassembled WGS sequence"/>
</dbReference>
<reference evidence="5" key="1">
    <citation type="journal article" date="2021" name="Open Biol.">
        <title>Shared evolutionary footprints suggest mitochondrial oxidative damage underlies multiple complex I losses in fungi.</title>
        <authorList>
            <person name="Schikora-Tamarit M.A."/>
            <person name="Marcet-Houben M."/>
            <person name="Nosek J."/>
            <person name="Gabaldon T."/>
        </authorList>
    </citation>
    <scope>NUCLEOTIDE SEQUENCE</scope>
    <source>
        <strain evidence="5">CBS6341</strain>
    </source>
</reference>
<dbReference type="PANTHER" id="PTHR22893">
    <property type="entry name" value="NADH OXIDOREDUCTASE-RELATED"/>
    <property type="match status" value="1"/>
</dbReference>
<comment type="caution">
    <text evidence="5">The sequence shown here is derived from an EMBL/GenBank/DDBJ whole genome shotgun (WGS) entry which is preliminary data.</text>
</comment>
<accession>A0A9P8TD66</accession>
<evidence type="ECO:0000259" key="4">
    <source>
        <dbReference type="Pfam" id="PF00724"/>
    </source>
</evidence>
<comment type="similarity">
    <text evidence="2">Belongs to the NADH:flavin oxidoreductase/NADH oxidase family.</text>
</comment>
<protein>
    <recommendedName>
        <fullName evidence="4">NADH:flavin oxidoreductase/NADH oxidase N-terminal domain-containing protein</fullName>
    </recommendedName>
</protein>
<evidence type="ECO:0000256" key="1">
    <source>
        <dbReference type="ARBA" id="ARBA00001917"/>
    </source>
</evidence>
<dbReference type="EMBL" id="JAEUBF010000853">
    <property type="protein sequence ID" value="KAH3674404.1"/>
    <property type="molecule type" value="Genomic_DNA"/>
</dbReference>
<dbReference type="PANTHER" id="PTHR22893:SF91">
    <property type="entry name" value="NADPH DEHYDROGENASE 2-RELATED"/>
    <property type="match status" value="1"/>
</dbReference>
<name>A0A9P8TD66_9ASCO</name>
<dbReference type="GO" id="GO:0010181">
    <property type="term" value="F:FMN binding"/>
    <property type="evidence" value="ECO:0007669"/>
    <property type="project" value="InterPro"/>
</dbReference>
<evidence type="ECO:0000256" key="2">
    <source>
        <dbReference type="ARBA" id="ARBA00005979"/>
    </source>
</evidence>
<dbReference type="GO" id="GO:0003959">
    <property type="term" value="F:NADPH dehydrogenase activity"/>
    <property type="evidence" value="ECO:0007669"/>
    <property type="project" value="TreeGrafter"/>
</dbReference>
<comment type="cofactor">
    <cofactor evidence="1">
        <name>FMN</name>
        <dbReference type="ChEBI" id="CHEBI:58210"/>
    </cofactor>
</comment>
<dbReference type="OrthoDB" id="276546at2759"/>
<dbReference type="InterPro" id="IPR045247">
    <property type="entry name" value="Oye-like"/>
</dbReference>
<dbReference type="InterPro" id="IPR013785">
    <property type="entry name" value="Aldolase_TIM"/>
</dbReference>
<evidence type="ECO:0000313" key="5">
    <source>
        <dbReference type="EMBL" id="KAH3674404.1"/>
    </source>
</evidence>
<feature type="domain" description="NADH:flavin oxidoreductase/NADH oxidase N-terminal" evidence="4">
    <location>
        <begin position="10"/>
        <end position="334"/>
    </location>
</feature>
<proteinExistence type="inferred from homology"/>
<dbReference type="Pfam" id="PF00724">
    <property type="entry name" value="Oxidored_FMN"/>
    <property type="match status" value="1"/>
</dbReference>
<dbReference type="AlphaFoldDB" id="A0A9P8TD66"/>
<evidence type="ECO:0000256" key="3">
    <source>
        <dbReference type="ARBA" id="ARBA00022643"/>
    </source>
</evidence>
<evidence type="ECO:0000313" key="6">
    <source>
        <dbReference type="Proteomes" id="UP000769528"/>
    </source>
</evidence>
<dbReference type="SUPFAM" id="SSF51395">
    <property type="entry name" value="FMN-linked oxidoreductases"/>
    <property type="match status" value="1"/>
</dbReference>
<keyword evidence="3" id="KW-0288">FMN</keyword>
<dbReference type="InterPro" id="IPR001155">
    <property type="entry name" value="OxRdtase_FMN_N"/>
</dbReference>
<organism evidence="5 6">
    <name type="scientific">Wickerhamomyces mucosus</name>
    <dbReference type="NCBI Taxonomy" id="1378264"/>
    <lineage>
        <taxon>Eukaryota</taxon>
        <taxon>Fungi</taxon>
        <taxon>Dikarya</taxon>
        <taxon>Ascomycota</taxon>
        <taxon>Saccharomycotina</taxon>
        <taxon>Saccharomycetes</taxon>
        <taxon>Phaffomycetales</taxon>
        <taxon>Wickerhamomycetaceae</taxon>
        <taxon>Wickerhamomyces</taxon>
    </lineage>
</organism>
<keyword evidence="6" id="KW-1185">Reference proteome</keyword>
<reference evidence="5" key="2">
    <citation type="submission" date="2021-01" db="EMBL/GenBank/DDBJ databases">
        <authorList>
            <person name="Schikora-Tamarit M.A."/>
        </authorList>
    </citation>
    <scope>NUCLEOTIDE SEQUENCE</scope>
    <source>
        <strain evidence="5">CBS6341</strain>
    </source>
</reference>